<accession>A0A8J8Q6P1</accession>
<dbReference type="AlphaFoldDB" id="A0A8J8Q6P1"/>
<reference evidence="2" key="1">
    <citation type="submission" date="2017-11" db="EMBL/GenBank/DDBJ databases">
        <authorList>
            <person name="Kajale S.C."/>
            <person name="Sharma A."/>
        </authorList>
    </citation>
    <scope>NUCLEOTIDE SEQUENCE</scope>
    <source>
        <strain evidence="2">LS1_42</strain>
    </source>
</reference>
<evidence type="ECO:0000313" key="3">
    <source>
        <dbReference type="Proteomes" id="UP000766904"/>
    </source>
</evidence>
<feature type="region of interest" description="Disordered" evidence="1">
    <location>
        <begin position="1"/>
        <end position="33"/>
    </location>
</feature>
<protein>
    <submittedName>
        <fullName evidence="2">Uncharacterized protein</fullName>
    </submittedName>
</protein>
<dbReference type="Proteomes" id="UP000766904">
    <property type="component" value="Unassembled WGS sequence"/>
</dbReference>
<organism evidence="2 3">
    <name type="scientific">Natronococcus pandeyae</name>
    <dbReference type="NCBI Taxonomy" id="2055836"/>
    <lineage>
        <taxon>Archaea</taxon>
        <taxon>Methanobacteriati</taxon>
        <taxon>Methanobacteriota</taxon>
        <taxon>Stenosarchaea group</taxon>
        <taxon>Halobacteria</taxon>
        <taxon>Halobacteriales</taxon>
        <taxon>Natrialbaceae</taxon>
        <taxon>Natronococcus</taxon>
    </lineage>
</organism>
<name>A0A8J8Q6P1_9EURY</name>
<dbReference type="EMBL" id="PHNJ01000001">
    <property type="protein sequence ID" value="TYL40082.1"/>
    <property type="molecule type" value="Genomic_DNA"/>
</dbReference>
<feature type="region of interest" description="Disordered" evidence="1">
    <location>
        <begin position="56"/>
        <end position="78"/>
    </location>
</feature>
<sequence>MNTADRFGAVTGPHDGTHVTSTDRTSSSSSTITVTVPVAPSTSTATVGGFCDSSCGGSQSDGLEKRTVQNDDTDERSALSCRSTVADVMFLRAANDS</sequence>
<comment type="caution">
    <text evidence="2">The sequence shown here is derived from an EMBL/GenBank/DDBJ whole genome shotgun (WGS) entry which is preliminary data.</text>
</comment>
<gene>
    <name evidence="2" type="ORF">CV102_00430</name>
</gene>
<feature type="compositionally biased region" description="Low complexity" evidence="1">
    <location>
        <begin position="18"/>
        <end position="33"/>
    </location>
</feature>
<proteinExistence type="predicted"/>
<evidence type="ECO:0000256" key="1">
    <source>
        <dbReference type="SAM" id="MobiDB-lite"/>
    </source>
</evidence>
<keyword evidence="3" id="KW-1185">Reference proteome</keyword>
<evidence type="ECO:0000313" key="2">
    <source>
        <dbReference type="EMBL" id="TYL40082.1"/>
    </source>
</evidence>